<gene>
    <name evidence="1" type="ORF">DENIS_3389</name>
</gene>
<name>A0A401FZP4_9BACT</name>
<reference evidence="2" key="2">
    <citation type="submission" date="2019-01" db="EMBL/GenBank/DDBJ databases">
        <title>Genome sequence of Desulfonema ishimotonii strain Tokyo 01.</title>
        <authorList>
            <person name="Fukui M."/>
        </authorList>
    </citation>
    <scope>NUCLEOTIDE SEQUENCE [LARGE SCALE GENOMIC DNA]</scope>
    <source>
        <strain evidence="2">Tokyo 01</strain>
    </source>
</reference>
<evidence type="ECO:0000313" key="1">
    <source>
        <dbReference type="EMBL" id="GBC62417.1"/>
    </source>
</evidence>
<dbReference type="Proteomes" id="UP000288096">
    <property type="component" value="Unassembled WGS sequence"/>
</dbReference>
<reference evidence="2" key="1">
    <citation type="submission" date="2017-11" db="EMBL/GenBank/DDBJ databases">
        <authorList>
            <person name="Watanabe M."/>
            <person name="Kojima H."/>
        </authorList>
    </citation>
    <scope>NUCLEOTIDE SEQUENCE [LARGE SCALE GENOMIC DNA]</scope>
    <source>
        <strain evidence="2">Tokyo 01</strain>
    </source>
</reference>
<sequence length="80" mass="9065">MANLIEKIEKKVCGSARILQAYSRVKKMQTRMPLEEIAETFDLSIYDLRGFINICDSLVEGEQIFHIDLGQAEKCAEAIS</sequence>
<protein>
    <submittedName>
        <fullName evidence="1">Uncharacterized protein</fullName>
    </submittedName>
</protein>
<dbReference type="EMBL" id="BEXT01000001">
    <property type="protein sequence ID" value="GBC62417.1"/>
    <property type="molecule type" value="Genomic_DNA"/>
</dbReference>
<dbReference type="RefSeq" id="WP_124329585.1">
    <property type="nucleotide sequence ID" value="NZ_BEXT01000001.1"/>
</dbReference>
<evidence type="ECO:0000313" key="2">
    <source>
        <dbReference type="Proteomes" id="UP000288096"/>
    </source>
</evidence>
<comment type="caution">
    <text evidence="1">The sequence shown here is derived from an EMBL/GenBank/DDBJ whole genome shotgun (WGS) entry which is preliminary data.</text>
</comment>
<organism evidence="1 2">
    <name type="scientific">Desulfonema ishimotonii</name>
    <dbReference type="NCBI Taxonomy" id="45657"/>
    <lineage>
        <taxon>Bacteria</taxon>
        <taxon>Pseudomonadati</taxon>
        <taxon>Thermodesulfobacteriota</taxon>
        <taxon>Desulfobacteria</taxon>
        <taxon>Desulfobacterales</taxon>
        <taxon>Desulfococcaceae</taxon>
        <taxon>Desulfonema</taxon>
    </lineage>
</organism>
<keyword evidence="2" id="KW-1185">Reference proteome</keyword>
<accession>A0A401FZP4</accession>
<dbReference type="AlphaFoldDB" id="A0A401FZP4"/>
<proteinExistence type="predicted"/>